<feature type="domain" description="Thioredoxin" evidence="13">
    <location>
        <begin position="23"/>
        <end position="170"/>
    </location>
</feature>
<comment type="caution">
    <text evidence="14">The sequence shown here is derived from an EMBL/GenBank/DDBJ whole genome shotgun (WGS) entry which is preliminary data.</text>
</comment>
<proteinExistence type="inferred from homology"/>
<comment type="catalytic activity">
    <reaction evidence="11">
        <text>a hydroperoxide + [thioredoxin]-dithiol = an alcohol + [thioredoxin]-disulfide + H2O</text>
        <dbReference type="Rhea" id="RHEA:62620"/>
        <dbReference type="Rhea" id="RHEA-COMP:10698"/>
        <dbReference type="Rhea" id="RHEA-COMP:10700"/>
        <dbReference type="ChEBI" id="CHEBI:15377"/>
        <dbReference type="ChEBI" id="CHEBI:29950"/>
        <dbReference type="ChEBI" id="CHEBI:30879"/>
        <dbReference type="ChEBI" id="CHEBI:35924"/>
        <dbReference type="ChEBI" id="CHEBI:50058"/>
        <dbReference type="EC" id="1.11.1.24"/>
    </reaction>
</comment>
<dbReference type="RefSeq" id="WP_115361600.1">
    <property type="nucleotide sequence ID" value="NZ_QDKL01000002.1"/>
</dbReference>
<accession>A0ABY0IFW0</accession>
<feature type="chain" id="PRO_5046642030" description="thioredoxin-dependent peroxiredoxin" evidence="12">
    <location>
        <begin position="21"/>
        <end position="174"/>
    </location>
</feature>
<evidence type="ECO:0000256" key="4">
    <source>
        <dbReference type="ARBA" id="ARBA00022862"/>
    </source>
</evidence>
<evidence type="ECO:0000256" key="8">
    <source>
        <dbReference type="ARBA" id="ARBA00032824"/>
    </source>
</evidence>
<evidence type="ECO:0000256" key="6">
    <source>
        <dbReference type="ARBA" id="ARBA00023157"/>
    </source>
</evidence>
<organism evidence="14 15">
    <name type="scientific">Halobacteriovorax vibrionivorans</name>
    <dbReference type="NCBI Taxonomy" id="2152716"/>
    <lineage>
        <taxon>Bacteria</taxon>
        <taxon>Pseudomonadati</taxon>
        <taxon>Bdellovibrionota</taxon>
        <taxon>Bacteriovoracia</taxon>
        <taxon>Bacteriovoracales</taxon>
        <taxon>Halobacteriovoraceae</taxon>
        <taxon>Halobacteriovorax</taxon>
    </lineage>
</organism>
<keyword evidence="5" id="KW-0560">Oxidoreductase</keyword>
<comment type="similarity">
    <text evidence="9">Belongs to the peroxiredoxin family. BCP/PrxQ subfamily.</text>
</comment>
<dbReference type="PANTHER" id="PTHR42801:SF4">
    <property type="entry name" value="AHPC_TSA FAMILY PROTEIN"/>
    <property type="match status" value="1"/>
</dbReference>
<dbReference type="PROSITE" id="PS51352">
    <property type="entry name" value="THIOREDOXIN_2"/>
    <property type="match status" value="1"/>
</dbReference>
<evidence type="ECO:0000256" key="12">
    <source>
        <dbReference type="SAM" id="SignalP"/>
    </source>
</evidence>
<evidence type="ECO:0000256" key="9">
    <source>
        <dbReference type="ARBA" id="ARBA00038489"/>
    </source>
</evidence>
<dbReference type="EMBL" id="QDKL01000002">
    <property type="protein sequence ID" value="RZF21823.1"/>
    <property type="molecule type" value="Genomic_DNA"/>
</dbReference>
<keyword evidence="4" id="KW-0049">Antioxidant</keyword>
<dbReference type="InterPro" id="IPR013766">
    <property type="entry name" value="Thioredoxin_domain"/>
</dbReference>
<evidence type="ECO:0000256" key="7">
    <source>
        <dbReference type="ARBA" id="ARBA00023284"/>
    </source>
</evidence>
<dbReference type="CDD" id="cd03017">
    <property type="entry name" value="PRX_BCP"/>
    <property type="match status" value="1"/>
</dbReference>
<dbReference type="EC" id="1.11.1.24" evidence="2"/>
<dbReference type="SUPFAM" id="SSF52833">
    <property type="entry name" value="Thioredoxin-like"/>
    <property type="match status" value="1"/>
</dbReference>
<evidence type="ECO:0000256" key="10">
    <source>
        <dbReference type="ARBA" id="ARBA00042639"/>
    </source>
</evidence>
<dbReference type="InterPro" id="IPR050924">
    <property type="entry name" value="Peroxiredoxin_BCP/PrxQ"/>
</dbReference>
<gene>
    <name evidence="14" type="ORF">DAY19_09035</name>
</gene>
<comment type="function">
    <text evidence="1">Thiol-specific peroxidase that catalyzes the reduction of hydrogen peroxide and organic hydroperoxides to water and alcohols, respectively. Plays a role in cell protection against oxidative stress by detoxifying peroxides and as sensor of hydrogen peroxide-mediated signaling events.</text>
</comment>
<feature type="signal peptide" evidence="12">
    <location>
        <begin position="1"/>
        <end position="20"/>
    </location>
</feature>
<dbReference type="InterPro" id="IPR000866">
    <property type="entry name" value="AhpC/TSA"/>
</dbReference>
<keyword evidence="15" id="KW-1185">Reference proteome</keyword>
<evidence type="ECO:0000256" key="11">
    <source>
        <dbReference type="ARBA" id="ARBA00049091"/>
    </source>
</evidence>
<keyword evidence="12" id="KW-0732">Signal</keyword>
<evidence type="ECO:0000256" key="2">
    <source>
        <dbReference type="ARBA" id="ARBA00013017"/>
    </source>
</evidence>
<evidence type="ECO:0000313" key="15">
    <source>
        <dbReference type="Proteomes" id="UP000443582"/>
    </source>
</evidence>
<evidence type="ECO:0000256" key="1">
    <source>
        <dbReference type="ARBA" id="ARBA00003330"/>
    </source>
</evidence>
<dbReference type="InterPro" id="IPR036249">
    <property type="entry name" value="Thioredoxin-like_sf"/>
</dbReference>
<evidence type="ECO:0000256" key="5">
    <source>
        <dbReference type="ARBA" id="ARBA00023002"/>
    </source>
</evidence>
<dbReference type="PANTHER" id="PTHR42801">
    <property type="entry name" value="THIOREDOXIN-DEPENDENT PEROXIDE REDUCTASE"/>
    <property type="match status" value="1"/>
</dbReference>
<keyword evidence="7" id="KW-0676">Redox-active center</keyword>
<name>A0ABY0IFW0_9BACT</name>
<evidence type="ECO:0000256" key="3">
    <source>
        <dbReference type="ARBA" id="ARBA00022559"/>
    </source>
</evidence>
<protein>
    <recommendedName>
        <fullName evidence="2">thioredoxin-dependent peroxiredoxin</fullName>
        <ecNumber evidence="2">1.11.1.24</ecNumber>
    </recommendedName>
    <alternativeName>
        <fullName evidence="8">Thioredoxin peroxidase</fullName>
    </alternativeName>
    <alternativeName>
        <fullName evidence="10">Thioredoxin-dependent peroxiredoxin Bcp</fullName>
    </alternativeName>
</protein>
<evidence type="ECO:0000313" key="14">
    <source>
        <dbReference type="EMBL" id="RZF21823.1"/>
    </source>
</evidence>
<dbReference type="Proteomes" id="UP000443582">
    <property type="component" value="Unassembled WGS sequence"/>
</dbReference>
<sequence length="174" mass="19572">MKRFIQIPLLTLIMFFSAQAKDVELGQKVPDFTVKNHKGKDFTMASRKGKWTVLYFYPKAGTPGCTKQACAFRDSIKSIRKLGAEVYGISVDSVKDQAEFHEEHALTFDLLSDESGEVTKKFGAKMAVFNMSKRWTFIIDPNLKIVALDRDVDPMLDADKVSKNLAKLQSQSGK</sequence>
<evidence type="ECO:0000259" key="13">
    <source>
        <dbReference type="PROSITE" id="PS51352"/>
    </source>
</evidence>
<dbReference type="Gene3D" id="3.40.30.10">
    <property type="entry name" value="Glutaredoxin"/>
    <property type="match status" value="1"/>
</dbReference>
<keyword evidence="3" id="KW-0575">Peroxidase</keyword>
<reference evidence="15" key="1">
    <citation type="journal article" date="2019" name="Int. J. Syst. Evol. Microbiol.">
        <title>Halobacteriovorax valvorus sp. nov., a novel prokaryotic predator isolated from coastal seawater of China.</title>
        <authorList>
            <person name="Chen M.-X."/>
        </authorList>
    </citation>
    <scope>NUCLEOTIDE SEQUENCE [LARGE SCALE GENOMIC DNA]</scope>
    <source>
        <strain evidence="15">BL9</strain>
    </source>
</reference>
<dbReference type="Pfam" id="PF00578">
    <property type="entry name" value="AhpC-TSA"/>
    <property type="match status" value="1"/>
</dbReference>
<keyword evidence="6" id="KW-1015">Disulfide bond</keyword>